<evidence type="ECO:0000256" key="1">
    <source>
        <dbReference type="SAM" id="Coils"/>
    </source>
</evidence>
<gene>
    <name evidence="4" type="ORF">PVK06_042330</name>
</gene>
<evidence type="ECO:0000313" key="4">
    <source>
        <dbReference type="EMBL" id="KAK5774475.1"/>
    </source>
</evidence>
<dbReference type="PANTHER" id="PTHR36327:SF1">
    <property type="entry name" value="OS03G0731100 PROTEIN"/>
    <property type="match status" value="1"/>
</dbReference>
<dbReference type="Proteomes" id="UP001358586">
    <property type="component" value="Chromosome 12"/>
</dbReference>
<dbReference type="PANTHER" id="PTHR36327">
    <property type="entry name" value="UNNAMED PRODUCT"/>
    <property type="match status" value="1"/>
</dbReference>
<feature type="compositionally biased region" description="Low complexity" evidence="2">
    <location>
        <begin position="33"/>
        <end position="46"/>
    </location>
</feature>
<evidence type="ECO:0000256" key="3">
    <source>
        <dbReference type="SAM" id="Phobius"/>
    </source>
</evidence>
<reference evidence="4 5" key="1">
    <citation type="submission" date="2023-03" db="EMBL/GenBank/DDBJ databases">
        <title>WGS of Gossypium arboreum.</title>
        <authorList>
            <person name="Yu D."/>
        </authorList>
    </citation>
    <scope>NUCLEOTIDE SEQUENCE [LARGE SCALE GENOMIC DNA]</scope>
    <source>
        <tissue evidence="4">Leaf</tissue>
    </source>
</reference>
<name>A0ABR0MKL0_GOSAR</name>
<accession>A0ABR0MKL0</accession>
<keyword evidence="3" id="KW-0812">Transmembrane</keyword>
<protein>
    <submittedName>
        <fullName evidence="4">Uncharacterized protein</fullName>
    </submittedName>
</protein>
<evidence type="ECO:0000313" key="5">
    <source>
        <dbReference type="Proteomes" id="UP001358586"/>
    </source>
</evidence>
<feature type="coiled-coil region" evidence="1">
    <location>
        <begin position="107"/>
        <end position="142"/>
    </location>
</feature>
<comment type="caution">
    <text evidence="4">The sequence shown here is derived from an EMBL/GenBank/DDBJ whole genome shotgun (WGS) entry which is preliminary data.</text>
</comment>
<sequence length="178" mass="20091">MGSIAQSVLMALTVTVNQFASSNVHAVHRKQGKSPSPTSKPKPTNTKTITAAAANAGDTGIARRGLILSAVASAPQLNDSRTELLKSTVPTFLLFLWFFFFFCLVMLKKTERNSKNLTEYLKKTEENKAKNDKERMENYYRRNYKDYFEFVEGTLKGKDEQQLSEAEKGILDWLKANK</sequence>
<keyword evidence="3" id="KW-0472">Membrane</keyword>
<keyword evidence="3" id="KW-1133">Transmembrane helix</keyword>
<organism evidence="4 5">
    <name type="scientific">Gossypium arboreum</name>
    <name type="common">Tree cotton</name>
    <name type="synonym">Gossypium nanking</name>
    <dbReference type="NCBI Taxonomy" id="29729"/>
    <lineage>
        <taxon>Eukaryota</taxon>
        <taxon>Viridiplantae</taxon>
        <taxon>Streptophyta</taxon>
        <taxon>Embryophyta</taxon>
        <taxon>Tracheophyta</taxon>
        <taxon>Spermatophyta</taxon>
        <taxon>Magnoliopsida</taxon>
        <taxon>eudicotyledons</taxon>
        <taxon>Gunneridae</taxon>
        <taxon>Pentapetalae</taxon>
        <taxon>rosids</taxon>
        <taxon>malvids</taxon>
        <taxon>Malvales</taxon>
        <taxon>Malvaceae</taxon>
        <taxon>Malvoideae</taxon>
        <taxon>Gossypium</taxon>
    </lineage>
</organism>
<dbReference type="EMBL" id="JARKNE010000012">
    <property type="protein sequence ID" value="KAK5774475.1"/>
    <property type="molecule type" value="Genomic_DNA"/>
</dbReference>
<evidence type="ECO:0000256" key="2">
    <source>
        <dbReference type="SAM" id="MobiDB-lite"/>
    </source>
</evidence>
<keyword evidence="1" id="KW-0175">Coiled coil</keyword>
<feature type="transmembrane region" description="Helical" evidence="3">
    <location>
        <begin position="89"/>
        <end position="107"/>
    </location>
</feature>
<feature type="region of interest" description="Disordered" evidence="2">
    <location>
        <begin position="26"/>
        <end position="46"/>
    </location>
</feature>
<keyword evidence="5" id="KW-1185">Reference proteome</keyword>
<proteinExistence type="predicted"/>